<comment type="caution">
    <text evidence="1">The sequence shown here is derived from an EMBL/GenBank/DDBJ whole genome shotgun (WGS) entry which is preliminary data.</text>
</comment>
<reference evidence="1 2" key="1">
    <citation type="journal article" date="2016" name="Nat. Commun.">
        <title>Thousands of microbial genomes shed light on interconnected biogeochemical processes in an aquifer system.</title>
        <authorList>
            <person name="Anantharaman K."/>
            <person name="Brown C.T."/>
            <person name="Hug L.A."/>
            <person name="Sharon I."/>
            <person name="Castelle C.J."/>
            <person name="Probst A.J."/>
            <person name="Thomas B.C."/>
            <person name="Singh A."/>
            <person name="Wilkins M.J."/>
            <person name="Karaoz U."/>
            <person name="Brodie E.L."/>
            <person name="Williams K.H."/>
            <person name="Hubbard S.S."/>
            <person name="Banfield J.F."/>
        </authorList>
    </citation>
    <scope>NUCLEOTIDE SEQUENCE [LARGE SCALE GENOMIC DNA]</scope>
</reference>
<protein>
    <submittedName>
        <fullName evidence="1">Uncharacterized protein</fullName>
    </submittedName>
</protein>
<evidence type="ECO:0000313" key="1">
    <source>
        <dbReference type="EMBL" id="OHB14776.1"/>
    </source>
</evidence>
<name>A0A1G2UZI1_9BACT</name>
<sequence>MNLQKELKNIKNLKNKGELLKALELFDRIYNQLTKELSLKSKNLKVITTKEAGAKGGKIVIKKYGKEHMASIGRLGASKRWGK</sequence>
<dbReference type="AlphaFoldDB" id="A0A1G2UZI1"/>
<gene>
    <name evidence="1" type="ORF">A2431_00370</name>
</gene>
<dbReference type="Proteomes" id="UP000177697">
    <property type="component" value="Unassembled WGS sequence"/>
</dbReference>
<dbReference type="EMBL" id="MHWW01000013">
    <property type="protein sequence ID" value="OHB14776.1"/>
    <property type="molecule type" value="Genomic_DNA"/>
</dbReference>
<accession>A0A1G2UZI1</accession>
<proteinExistence type="predicted"/>
<evidence type="ECO:0000313" key="2">
    <source>
        <dbReference type="Proteomes" id="UP000177697"/>
    </source>
</evidence>
<organism evidence="1 2">
    <name type="scientific">Candidatus Zambryskibacteria bacterium RIFOXYC1_FULL_39_10</name>
    <dbReference type="NCBI Taxonomy" id="1802779"/>
    <lineage>
        <taxon>Bacteria</taxon>
        <taxon>Candidatus Zambryskiibacteriota</taxon>
    </lineage>
</organism>